<feature type="domain" description="Glycosyltransferase subfamily 4-like N-terminal" evidence="2">
    <location>
        <begin position="13"/>
        <end position="186"/>
    </location>
</feature>
<dbReference type="PANTHER" id="PTHR12526">
    <property type="entry name" value="GLYCOSYLTRANSFERASE"/>
    <property type="match status" value="1"/>
</dbReference>
<dbReference type="Proteomes" id="UP001141933">
    <property type="component" value="Unassembled WGS sequence"/>
</dbReference>
<dbReference type="RefSeq" id="WP_269878513.1">
    <property type="nucleotide sequence ID" value="NZ_JAPZVM010000009.1"/>
</dbReference>
<dbReference type="PANTHER" id="PTHR12526:SF630">
    <property type="entry name" value="GLYCOSYLTRANSFERASE"/>
    <property type="match status" value="1"/>
</dbReference>
<feature type="domain" description="Glycosyl transferase family 1" evidence="1">
    <location>
        <begin position="193"/>
        <end position="356"/>
    </location>
</feature>
<keyword evidence="4" id="KW-1185">Reference proteome</keyword>
<sequence length="380" mass="44281">MKIIYCTHSVCNPGGMERVLWNKVVWLTKHTDWEVMVVTTDQHGRPPFYPFPEEVRRVDLGINYSDDNDKNVFRKITGYLRRRKEHKRKLTELLKKEKADIVVSLYPSESSFLPDIKDGSRKVLELHYCKFFRLQYGRSGLLGLIDRWRTRQDERIVRRFDKFVVLTYEDRGYWGELPNIVVIPNAAMKVGEQEAEVQNRKRVIAVGRLDYQKGFDRLIQAWEYVQEHTAYKDWSLDIFGQGEWKDWLQQMISEKGLAHTAHIHAPVKNIGKEYAESAFLVMSSNYEGFPMVMIEAMACGLPVVSFDYKCGPKDIIREGENGILVSDGDIEGLAAGMRELMDDADYRMKLSEGAKKITETYSEEAVMKRWMELFSSFTKQ</sequence>
<reference evidence="3" key="1">
    <citation type="submission" date="2022-12" db="EMBL/GenBank/DDBJ databases">
        <title>Phocaeicola acetigenes sp. nov., isolated feces from a healthy human.</title>
        <authorList>
            <person name="Do H."/>
            <person name="Ha Y.B."/>
            <person name="Kim J.-S."/>
            <person name="Suh M.K."/>
            <person name="Kim H.S."/>
            <person name="Lee J.-S."/>
        </authorList>
    </citation>
    <scope>NUCLEOTIDE SEQUENCE</scope>
    <source>
        <strain evidence="3">KGMB11183</strain>
    </source>
</reference>
<dbReference type="InterPro" id="IPR028098">
    <property type="entry name" value="Glyco_trans_4-like_N"/>
</dbReference>
<dbReference type="EMBL" id="JAPZVM010000009">
    <property type="protein sequence ID" value="MCZ8373203.1"/>
    <property type="molecule type" value="Genomic_DNA"/>
</dbReference>
<dbReference type="Pfam" id="PF00534">
    <property type="entry name" value="Glycos_transf_1"/>
    <property type="match status" value="1"/>
</dbReference>
<gene>
    <name evidence="3" type="ORF">O6P32_10875</name>
</gene>
<accession>A0ABT4PJI2</accession>
<name>A0ABT4PJI2_9BACT</name>
<dbReference type="SUPFAM" id="SSF53756">
    <property type="entry name" value="UDP-Glycosyltransferase/glycogen phosphorylase"/>
    <property type="match status" value="1"/>
</dbReference>
<proteinExistence type="predicted"/>
<comment type="caution">
    <text evidence="3">The sequence shown here is derived from an EMBL/GenBank/DDBJ whole genome shotgun (WGS) entry which is preliminary data.</text>
</comment>
<evidence type="ECO:0000259" key="1">
    <source>
        <dbReference type="Pfam" id="PF00534"/>
    </source>
</evidence>
<evidence type="ECO:0000259" key="2">
    <source>
        <dbReference type="Pfam" id="PF13439"/>
    </source>
</evidence>
<organism evidence="3 4">
    <name type="scientific">Phocaeicola acetigenes</name>
    <dbReference type="NCBI Taxonomy" id="3016083"/>
    <lineage>
        <taxon>Bacteria</taxon>
        <taxon>Pseudomonadati</taxon>
        <taxon>Bacteroidota</taxon>
        <taxon>Bacteroidia</taxon>
        <taxon>Bacteroidales</taxon>
        <taxon>Bacteroidaceae</taxon>
        <taxon>Phocaeicola</taxon>
    </lineage>
</organism>
<dbReference type="InterPro" id="IPR001296">
    <property type="entry name" value="Glyco_trans_1"/>
</dbReference>
<dbReference type="Gene3D" id="3.40.50.2000">
    <property type="entry name" value="Glycogen Phosphorylase B"/>
    <property type="match status" value="2"/>
</dbReference>
<evidence type="ECO:0000313" key="4">
    <source>
        <dbReference type="Proteomes" id="UP001141933"/>
    </source>
</evidence>
<dbReference type="CDD" id="cd03820">
    <property type="entry name" value="GT4_AmsD-like"/>
    <property type="match status" value="1"/>
</dbReference>
<protein>
    <submittedName>
        <fullName evidence="3">Glycosyltransferase family 4 protein</fullName>
    </submittedName>
</protein>
<evidence type="ECO:0000313" key="3">
    <source>
        <dbReference type="EMBL" id="MCZ8373203.1"/>
    </source>
</evidence>
<dbReference type="Pfam" id="PF13439">
    <property type="entry name" value="Glyco_transf_4"/>
    <property type="match status" value="1"/>
</dbReference>